<dbReference type="Proteomes" id="UP000005666">
    <property type="component" value="Chromosome 4"/>
</dbReference>
<evidence type="ECO:0000256" key="12">
    <source>
        <dbReference type="ARBA" id="ARBA00048065"/>
    </source>
</evidence>
<dbReference type="Pfam" id="PF02786">
    <property type="entry name" value="CPSase_L_D2"/>
    <property type="match status" value="1"/>
</dbReference>
<feature type="domain" description="Biotin carboxylation" evidence="17">
    <location>
        <begin position="144"/>
        <end position="653"/>
    </location>
</feature>
<dbReference type="Gene3D" id="3.90.1770.10">
    <property type="entry name" value="PreATP-grasp domain"/>
    <property type="match status" value="1"/>
</dbReference>
<dbReference type="EMBL" id="HE612859">
    <property type="protein sequence ID" value="CCE63008.1"/>
    <property type="molecule type" value="Genomic_DNA"/>
</dbReference>
<dbReference type="PROSITE" id="PS50980">
    <property type="entry name" value="COA_CT_NTER"/>
    <property type="match status" value="1"/>
</dbReference>
<dbReference type="Gene3D" id="2.40.50.100">
    <property type="match status" value="1"/>
</dbReference>
<keyword evidence="6" id="KW-0276">Fatty acid metabolism</keyword>
<dbReference type="OrthoDB" id="14612at2759"/>
<dbReference type="InterPro" id="IPR011761">
    <property type="entry name" value="ATP-grasp"/>
</dbReference>
<evidence type="ECO:0000256" key="11">
    <source>
        <dbReference type="ARBA" id="ARBA00023268"/>
    </source>
</evidence>
<dbReference type="HOGENOM" id="CLU_000395_5_1_1"/>
<dbReference type="InterPro" id="IPR011053">
    <property type="entry name" value="Single_hybrid_motif"/>
</dbReference>
<evidence type="ECO:0000313" key="21">
    <source>
        <dbReference type="Proteomes" id="UP000005666"/>
    </source>
</evidence>
<dbReference type="FunFam" id="2.40.50.100:FF:000005">
    <property type="entry name" value="Acetyl-CoA carboxylase 1"/>
    <property type="match status" value="1"/>
</dbReference>
<dbReference type="SUPFAM" id="SSF52096">
    <property type="entry name" value="ClpP/crotonase"/>
    <property type="match status" value="2"/>
</dbReference>
<dbReference type="PROSITE" id="PS50979">
    <property type="entry name" value="BC"/>
    <property type="match status" value="1"/>
</dbReference>
<dbReference type="PROSITE" id="PS00188">
    <property type="entry name" value="BIOTIN"/>
    <property type="match status" value="1"/>
</dbReference>
<evidence type="ECO:0000256" key="13">
    <source>
        <dbReference type="ARBA" id="ARBA00048600"/>
    </source>
</evidence>
<dbReference type="Gene3D" id="3.90.226.10">
    <property type="entry name" value="2-enoyl-CoA Hydratase, Chain A, domain 1"/>
    <property type="match status" value="2"/>
</dbReference>
<dbReference type="eggNOG" id="KOG0368">
    <property type="taxonomic scope" value="Eukaryota"/>
</dbReference>
<dbReference type="Pfam" id="PF01039">
    <property type="entry name" value="Carboxyl_trans"/>
    <property type="match status" value="1"/>
</dbReference>
<evidence type="ECO:0000256" key="7">
    <source>
        <dbReference type="ARBA" id="ARBA00022840"/>
    </source>
</evidence>
<feature type="domain" description="CoA carboxyltransferase N-terminal" evidence="18">
    <location>
        <begin position="1564"/>
        <end position="1900"/>
    </location>
</feature>
<dbReference type="SUPFAM" id="SSF56059">
    <property type="entry name" value="Glutathione synthetase ATP-binding domain-like"/>
    <property type="match status" value="1"/>
</dbReference>
<dbReference type="SUPFAM" id="SSF51246">
    <property type="entry name" value="Rudiment single hybrid motif"/>
    <property type="match status" value="1"/>
</dbReference>
<evidence type="ECO:0000256" key="1">
    <source>
        <dbReference type="ARBA" id="ARBA00001953"/>
    </source>
</evidence>
<dbReference type="PROSITE" id="PS00866">
    <property type="entry name" value="CPSASE_1"/>
    <property type="match status" value="1"/>
</dbReference>
<dbReference type="FunFam" id="3.40.50.20:FF:000005">
    <property type="entry name" value="acetyl-CoA carboxylase isoform X2"/>
    <property type="match status" value="1"/>
</dbReference>
<comment type="pathway">
    <text evidence="2">Lipid metabolism; malonyl-CoA biosynthesis; malonyl-CoA from acetyl-CoA: step 1/1.</text>
</comment>
<organism evidence="20 21">
    <name type="scientific">Tetrapisispora phaffii (strain ATCC 24235 / CBS 4417 / NBRC 1672 / NRRL Y-8282 / UCD 70-5)</name>
    <name type="common">Yeast</name>
    <name type="synonym">Fabospora phaffii</name>
    <dbReference type="NCBI Taxonomy" id="1071381"/>
    <lineage>
        <taxon>Eukaryota</taxon>
        <taxon>Fungi</taxon>
        <taxon>Dikarya</taxon>
        <taxon>Ascomycota</taxon>
        <taxon>Saccharomycotina</taxon>
        <taxon>Saccharomycetes</taxon>
        <taxon>Saccharomycetales</taxon>
        <taxon>Saccharomycetaceae</taxon>
        <taxon>Tetrapisispora</taxon>
    </lineage>
</organism>
<evidence type="ECO:0000256" key="10">
    <source>
        <dbReference type="ARBA" id="ARBA00023267"/>
    </source>
</evidence>
<dbReference type="GO" id="GO:0046872">
    <property type="term" value="F:metal ion binding"/>
    <property type="evidence" value="ECO:0007669"/>
    <property type="project" value="InterPro"/>
</dbReference>
<dbReference type="InterPro" id="IPR013815">
    <property type="entry name" value="ATP_grasp_subdomain_1"/>
</dbReference>
<comment type="catalytic activity">
    <reaction evidence="12">
        <text>hydrogencarbonate + acetyl-CoA + ATP = malonyl-CoA + ADP + phosphate + H(+)</text>
        <dbReference type="Rhea" id="RHEA:11308"/>
        <dbReference type="ChEBI" id="CHEBI:15378"/>
        <dbReference type="ChEBI" id="CHEBI:17544"/>
        <dbReference type="ChEBI" id="CHEBI:30616"/>
        <dbReference type="ChEBI" id="CHEBI:43474"/>
        <dbReference type="ChEBI" id="CHEBI:57288"/>
        <dbReference type="ChEBI" id="CHEBI:57384"/>
        <dbReference type="ChEBI" id="CHEBI:456216"/>
        <dbReference type="EC" id="6.4.1.2"/>
    </reaction>
</comment>
<dbReference type="GO" id="GO:2001295">
    <property type="term" value="P:malonyl-CoA biosynthetic process"/>
    <property type="evidence" value="ECO:0007669"/>
    <property type="project" value="UniProtKB-UniPathway"/>
</dbReference>
<dbReference type="InterPro" id="IPR001882">
    <property type="entry name" value="Biotin_BS"/>
</dbReference>
<dbReference type="FunFam" id="3.90.226.10:FF:000010">
    <property type="entry name" value="acetyl-CoA carboxylase isoform X2"/>
    <property type="match status" value="1"/>
</dbReference>
<evidence type="ECO:0000259" key="16">
    <source>
        <dbReference type="PROSITE" id="PS50975"/>
    </source>
</evidence>
<evidence type="ECO:0000259" key="18">
    <source>
        <dbReference type="PROSITE" id="PS50980"/>
    </source>
</evidence>
<dbReference type="InterPro" id="IPR011763">
    <property type="entry name" value="COA_CT_C"/>
</dbReference>
<protein>
    <submittedName>
        <fullName evidence="20">Uncharacterized protein</fullName>
    </submittedName>
</protein>
<dbReference type="Gene3D" id="3.40.50.20">
    <property type="match status" value="1"/>
</dbReference>
<dbReference type="InterPro" id="IPR013537">
    <property type="entry name" value="AcCoA_COase_cen"/>
</dbReference>
<dbReference type="Pfam" id="PF21385">
    <property type="entry name" value="ACCA_BT"/>
    <property type="match status" value="1"/>
</dbReference>
<evidence type="ECO:0000256" key="2">
    <source>
        <dbReference type="ARBA" id="ARBA00004956"/>
    </source>
</evidence>
<name>G8BT37_TETPH</name>
<dbReference type="SMART" id="SM00878">
    <property type="entry name" value="Biotin_carb_C"/>
    <property type="match status" value="1"/>
</dbReference>
<dbReference type="PROSITE" id="PS00867">
    <property type="entry name" value="CPSASE_2"/>
    <property type="match status" value="1"/>
</dbReference>
<dbReference type="InterPro" id="IPR016185">
    <property type="entry name" value="PreATP-grasp_dom_sf"/>
</dbReference>
<evidence type="ECO:0000256" key="14">
    <source>
        <dbReference type="PROSITE-ProRule" id="PRU00409"/>
    </source>
</evidence>
<dbReference type="RefSeq" id="XP_003685442.1">
    <property type="nucleotide sequence ID" value="XM_003685394.1"/>
</dbReference>
<evidence type="ECO:0000259" key="17">
    <source>
        <dbReference type="PROSITE" id="PS50979"/>
    </source>
</evidence>
<dbReference type="PROSITE" id="PS50989">
    <property type="entry name" value="COA_CT_CTER"/>
    <property type="match status" value="1"/>
</dbReference>
<dbReference type="GeneID" id="11534242"/>
<dbReference type="InterPro" id="IPR029045">
    <property type="entry name" value="ClpP/crotonase-like_dom_sf"/>
</dbReference>
<dbReference type="InterPro" id="IPR000089">
    <property type="entry name" value="Biotin_lipoyl"/>
</dbReference>
<evidence type="ECO:0000259" key="19">
    <source>
        <dbReference type="PROSITE" id="PS50989"/>
    </source>
</evidence>
<keyword evidence="7 14" id="KW-0067">ATP-binding</keyword>
<dbReference type="UniPathway" id="UPA00655">
    <property type="reaction ID" value="UER00711"/>
</dbReference>
<dbReference type="CDD" id="cd06850">
    <property type="entry name" value="biotinyl_domain"/>
    <property type="match status" value="1"/>
</dbReference>
<comment type="catalytic activity">
    <reaction evidence="13">
        <text>N(6)-biotinyl-L-lysyl-[protein] + hydrogencarbonate + ATP = N(6)-carboxybiotinyl-L-lysyl-[protein] + ADP + phosphate + H(+)</text>
        <dbReference type="Rhea" id="RHEA:13501"/>
        <dbReference type="Rhea" id="RHEA-COMP:10505"/>
        <dbReference type="Rhea" id="RHEA-COMP:10506"/>
        <dbReference type="ChEBI" id="CHEBI:15378"/>
        <dbReference type="ChEBI" id="CHEBI:17544"/>
        <dbReference type="ChEBI" id="CHEBI:30616"/>
        <dbReference type="ChEBI" id="CHEBI:43474"/>
        <dbReference type="ChEBI" id="CHEBI:83144"/>
        <dbReference type="ChEBI" id="CHEBI:83145"/>
        <dbReference type="ChEBI" id="CHEBI:456216"/>
        <dbReference type="EC" id="6.3.4.14"/>
    </reaction>
</comment>
<dbReference type="Pfam" id="PF02785">
    <property type="entry name" value="Biotin_carb_C"/>
    <property type="match status" value="1"/>
</dbReference>
<dbReference type="GO" id="GO:0004075">
    <property type="term" value="F:biotin carboxylase activity"/>
    <property type="evidence" value="ECO:0007669"/>
    <property type="project" value="UniProtKB-EC"/>
</dbReference>
<dbReference type="InterPro" id="IPR011762">
    <property type="entry name" value="COA_CT_N"/>
</dbReference>
<keyword evidence="4" id="KW-0436">Ligase</keyword>
<sequence length="2317" mass="263501">MELMSRNNISNHSKALTSVLSRSCSKQARYYTVQNVWSSRYRYQHKLKTFGNYTIENKYYNRNFKRFHFNKCCRWFSSSRKHLKKALPKIRSKSFKELNDPKFITNYSVKHRRLPPHFIGQNTIERANSSQLRDFIKIRGGHTVISKILIANNGIAAVKMIRSIRKWAYETFGEEKAFRFVVMATPEDLDANSEYIRMADQYVEVPGGTNNHNYANVDLIVDIAERFNVDAVWAGWGHASENQHLPEKLAQSRRKIVFIGPPSSAIRNIGDKVSSLIVAQHAKVPCFPWSGSDIDSVKVDSKSGLVSVEKDLYFKACCSSPEDGLIQAKKIGFPVMIKASEGGGGKGIRQVRKEEDFIRLYHQAVNEIPGSPMFIMKLAEDVRHLEVQLLADQYGTNITLFGRDCSVQRRHQKIIEEAPITIASQAKFEKMAEAAIRLGKLVGYVSAGTVEYLYSSKEDQAYFLELNPRLQVEHPTTEMITGVNLPAAQLQIAMGIPMHRIGDIRHLYGYDAESNSVIDFSLPSKTLTENHLKPKPKGHCISCRITAEDPDQGFKPSGGLLEELNFRSSFNVWGYFSVANKGKIHSYSDSQFGHIFAFGENRQQARKRLIVSLKELSLRGEFKTTVEYLIKLLESEDFEDNKISTGWLDDLISQKITSKKPEPILAALCAAATKAHIASKVNHEQYTESLRRGIVQPENTMLTEFQIEFLHNDFKYKFTVTKSSVDTYILELNNSKCELRVRELSDGGLLISLGGKSHTIYWKNEVDSIRLTIDSMTTIIKEENDPTQLRTPSPGKLVKYLVENGAHINVDEPYAEVEIMKMQMPLLAPAAGTIHILKSPGSTISKGELVATLTLDDVKMANPTLLFKGRFPNFGTAVIEGTKLAHRFQYLYYKLNNLLYGYDTQDSSKAILEELLEVLRNPALPYSEWQLQLSGLHPKIPKILDIQMQQIVTTYSKMDSSFPAVELRKKLEDAINEKNSDSSMKQILEPLYDITESYLNGIKEHEYSVIIKLLGKYYDTERLFIGDKVQEEHVILKLRDENRKNLKTVSNIVLSHSKVLRKNELVMDILKYYYSQCHKFTLFTKLVEPTLINLTKLGNDSNKVSLFARKLLIQCSLPSLKDKANMISSVISRALGDSKFLNNIDHPQPDLKILEELIECDFAIFDSLFPFLVNDNTPVANAAANVYIRRAYRDFVISDLKFNYIERECIWSWNFKQKPEFTELFPNISSFTTESHATRENDLSKNVFLGIEGILTYSKTFTELHSTITSLLAYIKSNDVKQSTTNGTIGHSKKRARILLLYVDSSSYIGNEEDVSSYFESILQKHQEQLKESNITQLTLIVGNDGKLYPKYFTFNGIDCKEEKALRNTDPAMVHGLEIGKMAKFNISQISTGNATLHIFKGISKTLESDIRYFARGIIRKDRSINDFGSIRTYLRNKADKLVNEMIDGLEVTRSEQSTLTHIFLHFSDIVTLSLKDLTGTFDFLFEKYLSRLNKLKLTNIEIKIAIREFDKSTPLHLRIIIENPSGFVTNSQIYQEILNSEKKWIFKSIGNPGPLNMMSIYAPYPQITSIQQKRQKVQRLGTSYVFDFPLLFEHVVINNWKKNFPIQTLPSDMFTCCELIEDASGNLVESNRAPGNNQCGMVAFKISMKTPEYKDGRYIVIIANDLSYQMGSFGPIEDKFFNNVTEYCLKHGLPRIYLSANSGARIGITEELVPLLNVDWKDLEDVTRGFNYLYLTESSFNDLKRMGKEKTVELEKITKNGEIRYIIKAIIGSSDDFGVESLKGSGLIAGTTSRAYRDIFTITLVTGRSVGIGAYLVRLGQRTIQVENKPIILTGAAAINKVLGRDVYSSNLQIGGSQIMYKNGISHLVSSDDLAGVESIVKWLSYIPKKRNNPVPIVNSPDSWDRDVQYSPSSNDTYDIRWLIRGRTLEGIFEHGLFDKDSFFETLSGWANGVVVGRARLGGIPVGVIGVDVRTVETVIPADPANPKSMESITHEAGQVWYPNSAFKTAQTINDFNYGEQLPLIILANWRGFSGGQQDMYREILKYGSFIVDSLNDYKQPVMIYIPPNGELRGGSWVVMEPSINPDHMELYADVTSRASVLEPEGMVGIKFRRNKLLKTMSQLDEQYRSLQNELLTGSLSSERYRVLANRLQNRENEIMPVYKHIAAQFFDLHDKTSRMLAKNVIKKELVWVNSRRFLFWRLKRKLQEEYILRTMESSLGDSPRKDVTKLLYSWYPLDLDVEDDRSVVTWLDSNTHEVEKKVKSLKTLSMSNFLTDSIEKNHEESLSGILSVLQDLPNEDKSYIIGTLTKSINKT</sequence>
<dbReference type="InterPro" id="IPR049076">
    <property type="entry name" value="ACCA"/>
</dbReference>
<evidence type="ECO:0000259" key="15">
    <source>
        <dbReference type="PROSITE" id="PS50968"/>
    </source>
</evidence>
<evidence type="ECO:0000256" key="3">
    <source>
        <dbReference type="ARBA" id="ARBA00022516"/>
    </source>
</evidence>
<evidence type="ECO:0000256" key="9">
    <source>
        <dbReference type="ARBA" id="ARBA00023160"/>
    </source>
</evidence>
<evidence type="ECO:0000256" key="4">
    <source>
        <dbReference type="ARBA" id="ARBA00022598"/>
    </source>
</evidence>
<keyword evidence="11" id="KW-0511">Multifunctional enzyme</keyword>
<comment type="cofactor">
    <cofactor evidence="1">
        <name>biotin</name>
        <dbReference type="ChEBI" id="CHEBI:57586"/>
    </cofactor>
</comment>
<evidence type="ECO:0000256" key="6">
    <source>
        <dbReference type="ARBA" id="ARBA00022832"/>
    </source>
</evidence>
<keyword evidence="8" id="KW-0443">Lipid metabolism</keyword>
<dbReference type="SUPFAM" id="SSF52440">
    <property type="entry name" value="PreATP-grasp domain"/>
    <property type="match status" value="1"/>
</dbReference>
<dbReference type="InterPro" id="IPR005482">
    <property type="entry name" value="Biotin_COase_C"/>
</dbReference>
<dbReference type="Pfam" id="PF00289">
    <property type="entry name" value="Biotin_carb_N"/>
    <property type="match status" value="1"/>
</dbReference>
<evidence type="ECO:0000313" key="20">
    <source>
        <dbReference type="EMBL" id="CCE63008.1"/>
    </source>
</evidence>
<gene>
    <name evidence="20" type="primary">TPHA0D03740</name>
    <name evidence="20" type="ordered locus">TPHA_0D03740</name>
</gene>
<dbReference type="Pfam" id="PF08326">
    <property type="entry name" value="ACC_central"/>
    <property type="match status" value="1"/>
</dbReference>
<keyword evidence="3" id="KW-0444">Lipid biosynthesis</keyword>
<dbReference type="GO" id="GO:0005739">
    <property type="term" value="C:mitochondrion"/>
    <property type="evidence" value="ECO:0007669"/>
    <property type="project" value="TreeGrafter"/>
</dbReference>
<dbReference type="PROSITE" id="PS50968">
    <property type="entry name" value="BIOTINYL_LIPOYL"/>
    <property type="match status" value="1"/>
</dbReference>
<dbReference type="FunFam" id="3.30.1490.20:FF:000003">
    <property type="entry name" value="acetyl-CoA carboxylase isoform X1"/>
    <property type="match status" value="1"/>
</dbReference>
<evidence type="ECO:0000256" key="5">
    <source>
        <dbReference type="ARBA" id="ARBA00022741"/>
    </source>
</evidence>
<dbReference type="Gene3D" id="3.30.1490.20">
    <property type="entry name" value="ATP-grasp fold, A domain"/>
    <property type="match status" value="1"/>
</dbReference>
<dbReference type="Gene3D" id="2.40.460.10">
    <property type="entry name" value="Biotin dependent carboxylase carboxyltransferase"/>
    <property type="match status" value="1"/>
</dbReference>
<keyword evidence="21" id="KW-1185">Reference proteome</keyword>
<accession>G8BT37</accession>
<dbReference type="InterPro" id="IPR011764">
    <property type="entry name" value="Biotin_carboxylation_dom"/>
</dbReference>
<keyword evidence="5 14" id="KW-0547">Nucleotide-binding</keyword>
<dbReference type="InterPro" id="IPR049074">
    <property type="entry name" value="ACCA_BT"/>
</dbReference>
<evidence type="ECO:0000256" key="8">
    <source>
        <dbReference type="ARBA" id="ARBA00023098"/>
    </source>
</evidence>
<dbReference type="InterPro" id="IPR005479">
    <property type="entry name" value="CPAse_ATP-bd"/>
</dbReference>
<proteinExistence type="predicted"/>
<dbReference type="GO" id="GO:0003989">
    <property type="term" value="F:acetyl-CoA carboxylase activity"/>
    <property type="evidence" value="ECO:0007669"/>
    <property type="project" value="UniProtKB-EC"/>
</dbReference>
<dbReference type="GO" id="GO:0006633">
    <property type="term" value="P:fatty acid biosynthetic process"/>
    <property type="evidence" value="ECO:0007669"/>
    <property type="project" value="UniProtKB-KW"/>
</dbReference>
<dbReference type="InterPro" id="IPR011054">
    <property type="entry name" value="Rudment_hybrid_motif"/>
</dbReference>
<dbReference type="KEGG" id="tpf:TPHA_0D03740"/>
<dbReference type="GO" id="GO:0005524">
    <property type="term" value="F:ATP binding"/>
    <property type="evidence" value="ECO:0007669"/>
    <property type="project" value="UniProtKB-UniRule"/>
</dbReference>
<keyword evidence="10" id="KW-0092">Biotin</keyword>
<dbReference type="Gene3D" id="3.30.470.20">
    <property type="entry name" value="ATP-grasp fold, B domain"/>
    <property type="match status" value="1"/>
</dbReference>
<feature type="domain" description="CoA carboxyltransferase C-terminal" evidence="19">
    <location>
        <begin position="1904"/>
        <end position="2219"/>
    </location>
</feature>
<dbReference type="Pfam" id="PF00364">
    <property type="entry name" value="Biotin_lipoyl"/>
    <property type="match status" value="1"/>
</dbReference>
<keyword evidence="9" id="KW-0275">Fatty acid biosynthesis</keyword>
<dbReference type="InterPro" id="IPR034733">
    <property type="entry name" value="AcCoA_carboxyl_beta"/>
</dbReference>
<feature type="domain" description="ATP-grasp" evidence="16">
    <location>
        <begin position="302"/>
        <end position="494"/>
    </location>
</feature>
<dbReference type="STRING" id="1071381.G8BT37"/>
<dbReference type="InterPro" id="IPR005481">
    <property type="entry name" value="BC-like_N"/>
</dbReference>
<dbReference type="SUPFAM" id="SSF51230">
    <property type="entry name" value="Single hybrid motif"/>
    <property type="match status" value="1"/>
</dbReference>
<dbReference type="PANTHER" id="PTHR45728:SF3">
    <property type="entry name" value="ACETYL-COA CARBOXYLASE"/>
    <property type="match status" value="1"/>
</dbReference>
<dbReference type="PROSITE" id="PS50975">
    <property type="entry name" value="ATP_GRASP"/>
    <property type="match status" value="1"/>
</dbReference>
<feature type="domain" description="Lipoyl-binding" evidence="15">
    <location>
        <begin position="780"/>
        <end position="854"/>
    </location>
</feature>
<reference evidence="20 21" key="1">
    <citation type="journal article" date="2011" name="Proc. Natl. Acad. Sci. U.S.A.">
        <title>Evolutionary erosion of yeast sex chromosomes by mating-type switching accidents.</title>
        <authorList>
            <person name="Gordon J.L."/>
            <person name="Armisen D."/>
            <person name="Proux-Wera E."/>
            <person name="Oheigeartaigh S.S."/>
            <person name="Byrne K.P."/>
            <person name="Wolfe K.H."/>
        </authorList>
    </citation>
    <scope>NUCLEOTIDE SEQUENCE [LARGE SCALE GENOMIC DNA]</scope>
    <source>
        <strain evidence="21">ATCC 24235 / CBS 4417 / NBRC 1672 / NRRL Y-8282 / UCD 70-5</strain>
    </source>
</reference>
<dbReference type="PANTHER" id="PTHR45728">
    <property type="entry name" value="ACETYL-COA CARBOXYLASE, ISOFORM A"/>
    <property type="match status" value="1"/>
</dbReference>